<dbReference type="InterPro" id="IPR018356">
    <property type="entry name" value="Tscrpt_reg_HTH_DeoR_CS"/>
</dbReference>
<keyword evidence="1" id="KW-0678">Repressor</keyword>
<sequence length="259" mass="27966">MSENFELAAVRRGRVADLVASRGAMTLRELCDHFGVSIATMRRDLQALDEEGRVERTHGGAMRKASVNGDLPNDQRKSVGAEEKRRIGLAAISLLDGDEVVFLDAGTTAHAVAVEAIRKPKCTYVTTSLGIARKLQSHGLTDFYLVGGSYEPINDSFAGTLAIEALRALSFDVAFICCSAIDLKARSISVASEAYSQVQKEVLATSRTKFVIADSSKFKPSAFMRTATFSQISGVITNSEASKDDLDVLRKSKLELVLA</sequence>
<evidence type="ECO:0000313" key="8">
    <source>
        <dbReference type="Proteomes" id="UP001429564"/>
    </source>
</evidence>
<dbReference type="Gene3D" id="3.40.50.1360">
    <property type="match status" value="1"/>
</dbReference>
<dbReference type="PROSITE" id="PS51000">
    <property type="entry name" value="HTH_DEOR_2"/>
    <property type="match status" value="1"/>
</dbReference>
<comment type="caution">
    <text evidence="7">The sequence shown here is derived from an EMBL/GenBank/DDBJ whole genome shotgun (WGS) entry which is preliminary data.</text>
</comment>
<dbReference type="SMART" id="SM01134">
    <property type="entry name" value="DeoRC"/>
    <property type="match status" value="1"/>
</dbReference>
<dbReference type="Pfam" id="PF00455">
    <property type="entry name" value="DeoRC"/>
    <property type="match status" value="1"/>
</dbReference>
<dbReference type="InterPro" id="IPR036388">
    <property type="entry name" value="WH-like_DNA-bd_sf"/>
</dbReference>
<dbReference type="RefSeq" id="WP_167685634.1">
    <property type="nucleotide sequence ID" value="NZ_QHLQ01000025.1"/>
</dbReference>
<evidence type="ECO:0000256" key="2">
    <source>
        <dbReference type="ARBA" id="ARBA00023015"/>
    </source>
</evidence>
<dbReference type="SUPFAM" id="SSF100950">
    <property type="entry name" value="NagB/RpiA/CoA transferase-like"/>
    <property type="match status" value="1"/>
</dbReference>
<keyword evidence="8" id="KW-1185">Reference proteome</keyword>
<gene>
    <name evidence="7" type="ORF">DL239_18670</name>
</gene>
<evidence type="ECO:0000313" key="7">
    <source>
        <dbReference type="EMBL" id="NIZ62993.1"/>
    </source>
</evidence>
<keyword evidence="3" id="KW-0238">DNA-binding</keyword>
<dbReference type="Pfam" id="PF08220">
    <property type="entry name" value="HTH_DeoR"/>
    <property type="match status" value="1"/>
</dbReference>
<keyword evidence="4" id="KW-0804">Transcription</keyword>
<dbReference type="PANTHER" id="PTHR30363:SF4">
    <property type="entry name" value="GLYCEROL-3-PHOSPHATE REGULON REPRESSOR"/>
    <property type="match status" value="1"/>
</dbReference>
<name>A0ABX0WBE3_9RHOB</name>
<evidence type="ECO:0000256" key="3">
    <source>
        <dbReference type="ARBA" id="ARBA00023125"/>
    </source>
</evidence>
<evidence type="ECO:0000256" key="5">
    <source>
        <dbReference type="SAM" id="MobiDB-lite"/>
    </source>
</evidence>
<feature type="region of interest" description="Disordered" evidence="5">
    <location>
        <begin position="54"/>
        <end position="79"/>
    </location>
</feature>
<dbReference type="InterPro" id="IPR014036">
    <property type="entry name" value="DeoR-like_C"/>
</dbReference>
<accession>A0ABX0WBE3</accession>
<evidence type="ECO:0000259" key="6">
    <source>
        <dbReference type="PROSITE" id="PS51000"/>
    </source>
</evidence>
<dbReference type="SUPFAM" id="SSF46785">
    <property type="entry name" value="Winged helix' DNA-binding domain"/>
    <property type="match status" value="1"/>
</dbReference>
<protein>
    <submittedName>
        <fullName evidence="7">DeoR/GlpR transcriptional regulator</fullName>
    </submittedName>
</protein>
<evidence type="ECO:0000256" key="4">
    <source>
        <dbReference type="ARBA" id="ARBA00023163"/>
    </source>
</evidence>
<dbReference type="Proteomes" id="UP001429564">
    <property type="component" value="Unassembled WGS sequence"/>
</dbReference>
<dbReference type="PANTHER" id="PTHR30363">
    <property type="entry name" value="HTH-TYPE TRANSCRIPTIONAL REGULATOR SRLR-RELATED"/>
    <property type="match status" value="1"/>
</dbReference>
<dbReference type="SMART" id="SM00420">
    <property type="entry name" value="HTH_DEOR"/>
    <property type="match status" value="1"/>
</dbReference>
<dbReference type="PRINTS" id="PR00037">
    <property type="entry name" value="HTHLACR"/>
</dbReference>
<dbReference type="EMBL" id="QHLQ01000025">
    <property type="protein sequence ID" value="NIZ62993.1"/>
    <property type="molecule type" value="Genomic_DNA"/>
</dbReference>
<keyword evidence="2" id="KW-0805">Transcription regulation</keyword>
<proteinExistence type="predicted"/>
<dbReference type="InterPro" id="IPR036390">
    <property type="entry name" value="WH_DNA-bd_sf"/>
</dbReference>
<dbReference type="InterPro" id="IPR037171">
    <property type="entry name" value="NagB/RpiA_transferase-like"/>
</dbReference>
<dbReference type="PROSITE" id="PS00894">
    <property type="entry name" value="HTH_DEOR_1"/>
    <property type="match status" value="1"/>
</dbReference>
<reference evidence="7 8" key="1">
    <citation type="submission" date="2018-05" db="EMBL/GenBank/DDBJ databases">
        <authorList>
            <person name="Zhang Y.-J."/>
        </authorList>
    </citation>
    <scope>NUCLEOTIDE SEQUENCE [LARGE SCALE GENOMIC DNA]</scope>
    <source>
        <strain evidence="7 8">CY04</strain>
    </source>
</reference>
<dbReference type="InterPro" id="IPR050313">
    <property type="entry name" value="Carb_Metab_HTH_regulators"/>
</dbReference>
<dbReference type="Gene3D" id="1.10.10.10">
    <property type="entry name" value="Winged helix-like DNA-binding domain superfamily/Winged helix DNA-binding domain"/>
    <property type="match status" value="1"/>
</dbReference>
<organism evidence="7 8">
    <name type="scientific">Parasedimentitalea denitrificans</name>
    <dbReference type="NCBI Taxonomy" id="2211118"/>
    <lineage>
        <taxon>Bacteria</taxon>
        <taxon>Pseudomonadati</taxon>
        <taxon>Pseudomonadota</taxon>
        <taxon>Alphaproteobacteria</taxon>
        <taxon>Rhodobacterales</taxon>
        <taxon>Paracoccaceae</taxon>
        <taxon>Parasedimentitalea</taxon>
    </lineage>
</organism>
<feature type="domain" description="HTH deoR-type" evidence="6">
    <location>
        <begin position="8"/>
        <end position="63"/>
    </location>
</feature>
<dbReference type="InterPro" id="IPR001034">
    <property type="entry name" value="DeoR_HTH"/>
</dbReference>
<evidence type="ECO:0000256" key="1">
    <source>
        <dbReference type="ARBA" id="ARBA00022491"/>
    </source>
</evidence>